<dbReference type="PRINTS" id="PR01438">
    <property type="entry name" value="UNVRSLSTRESS"/>
</dbReference>
<evidence type="ECO:0000256" key="1">
    <source>
        <dbReference type="ARBA" id="ARBA00008791"/>
    </source>
</evidence>
<feature type="domain" description="UspA" evidence="2">
    <location>
        <begin position="3"/>
        <end position="130"/>
    </location>
</feature>
<evidence type="ECO:0000313" key="3">
    <source>
        <dbReference type="EMBL" id="GMA39298.1"/>
    </source>
</evidence>
<dbReference type="SUPFAM" id="SSF52402">
    <property type="entry name" value="Adenine nucleotide alpha hydrolases-like"/>
    <property type="match status" value="1"/>
</dbReference>
<protein>
    <submittedName>
        <fullName evidence="3">Universal stress protein UspA</fullName>
    </submittedName>
</protein>
<dbReference type="RefSeq" id="WP_284303240.1">
    <property type="nucleotide sequence ID" value="NZ_BSUO01000001.1"/>
</dbReference>
<evidence type="ECO:0000259" key="2">
    <source>
        <dbReference type="Pfam" id="PF00582"/>
    </source>
</evidence>
<organism evidence="3 4">
    <name type="scientific">Mobilicoccus caccae</name>
    <dbReference type="NCBI Taxonomy" id="1859295"/>
    <lineage>
        <taxon>Bacteria</taxon>
        <taxon>Bacillati</taxon>
        <taxon>Actinomycetota</taxon>
        <taxon>Actinomycetes</taxon>
        <taxon>Micrococcales</taxon>
        <taxon>Dermatophilaceae</taxon>
        <taxon>Mobilicoccus</taxon>
    </lineage>
</organism>
<dbReference type="CDD" id="cd00293">
    <property type="entry name" value="USP-like"/>
    <property type="match status" value="1"/>
</dbReference>
<comment type="caution">
    <text evidence="3">The sequence shown here is derived from an EMBL/GenBank/DDBJ whole genome shotgun (WGS) entry which is preliminary data.</text>
</comment>
<proteinExistence type="inferred from homology"/>
<comment type="similarity">
    <text evidence="1">Belongs to the universal stress protein A family.</text>
</comment>
<sequence>MSVVVGYIPTKEGRSALEHAAREARLRNCDLVLVTSARSGREPHADAARRFEEALTQVRTDLEAAGVSVVDRTLEHGHEAADDLIDVADEVGAQCIVIGLRRRSPIGKLVLGSNAQRVLLEAHCPVIAVKSQD</sequence>
<reference evidence="4" key="1">
    <citation type="journal article" date="2019" name="Int. J. Syst. Evol. Microbiol.">
        <title>The Global Catalogue of Microorganisms (GCM) 10K type strain sequencing project: providing services to taxonomists for standard genome sequencing and annotation.</title>
        <authorList>
            <consortium name="The Broad Institute Genomics Platform"/>
            <consortium name="The Broad Institute Genome Sequencing Center for Infectious Disease"/>
            <person name="Wu L."/>
            <person name="Ma J."/>
        </authorList>
    </citation>
    <scope>NUCLEOTIDE SEQUENCE [LARGE SCALE GENOMIC DNA]</scope>
    <source>
        <strain evidence="4">NBRC 113072</strain>
    </source>
</reference>
<keyword evidence="4" id="KW-1185">Reference proteome</keyword>
<dbReference type="Gene3D" id="3.40.50.620">
    <property type="entry name" value="HUPs"/>
    <property type="match status" value="1"/>
</dbReference>
<evidence type="ECO:0000313" key="4">
    <source>
        <dbReference type="Proteomes" id="UP001157126"/>
    </source>
</evidence>
<dbReference type="Proteomes" id="UP001157126">
    <property type="component" value="Unassembled WGS sequence"/>
</dbReference>
<gene>
    <name evidence="3" type="ORF">GCM10025883_13430</name>
</gene>
<dbReference type="InterPro" id="IPR014729">
    <property type="entry name" value="Rossmann-like_a/b/a_fold"/>
</dbReference>
<dbReference type="Pfam" id="PF00582">
    <property type="entry name" value="Usp"/>
    <property type="match status" value="1"/>
</dbReference>
<name>A0ABQ6IPW6_9MICO</name>
<accession>A0ABQ6IPW6</accession>
<dbReference type="EMBL" id="BSUO01000001">
    <property type="protein sequence ID" value="GMA39298.1"/>
    <property type="molecule type" value="Genomic_DNA"/>
</dbReference>
<dbReference type="PANTHER" id="PTHR46268:SF6">
    <property type="entry name" value="UNIVERSAL STRESS PROTEIN UP12"/>
    <property type="match status" value="1"/>
</dbReference>
<dbReference type="PANTHER" id="PTHR46268">
    <property type="entry name" value="STRESS RESPONSE PROTEIN NHAX"/>
    <property type="match status" value="1"/>
</dbReference>
<dbReference type="InterPro" id="IPR006016">
    <property type="entry name" value="UspA"/>
</dbReference>
<dbReference type="InterPro" id="IPR006015">
    <property type="entry name" value="Universal_stress_UspA"/>
</dbReference>